<sequence>MTTNREKFALLSKSNPVKFGLICLECLFEHSSVEDLHKFALIQALINPEDHFEKDTILTIILDYYLSSEIIEKRLKKEKLNKVELIGKDICTSQVMQCNLAMFDFIAKSDLINIFADYCADLKINVFQNKKDEEYNIDLYLTKKDPRLKTESVFILTGNDIQEKYRETFLNIERAGEISDWKIFVTTPVGVLKIGYERLLVDMKKLNCWLYVVDPVQEQIFGILKGGKSKREVEELRNAYISKLPSTPIRAASQVVKISKYAFSEKQSYRPKDVQLFYIPENSHNLMEASKKNLKYQDIFKNLLIISNDSGLSMFSHATKLGMPLNELMISGFLSAMDSFIEEISGGKGMLNEVDYQNFKINAAVGKYAKIFAITSDSVDDSFRERLNYLNNYLEERYQTEIEGFIKTGNLGNIDESEWVEAVHKILLV</sequence>
<gene>
    <name evidence="1" type="ORF">NEF87_000299</name>
</gene>
<accession>A0ABY6HN62</accession>
<reference evidence="1" key="1">
    <citation type="submission" date="2022-09" db="EMBL/GenBank/DDBJ databases">
        <title>Actin cytoskeleton and complex cell architecture in an #Asgard archaeon.</title>
        <authorList>
            <person name="Ponce Toledo R.I."/>
            <person name="Schleper C."/>
            <person name="Rodrigues Oliveira T."/>
            <person name="Wollweber F."/>
            <person name="Xu J."/>
            <person name="Rittmann S."/>
            <person name="Klingl A."/>
            <person name="Pilhofer M."/>
        </authorList>
    </citation>
    <scope>NUCLEOTIDE SEQUENCE</scope>
    <source>
        <strain evidence="1">B-35</strain>
    </source>
</reference>
<evidence type="ECO:0000313" key="2">
    <source>
        <dbReference type="Proteomes" id="UP001208689"/>
    </source>
</evidence>
<organism evidence="1 2">
    <name type="scientific">Candidatus Lokiarchaeum ossiferum</name>
    <dbReference type="NCBI Taxonomy" id="2951803"/>
    <lineage>
        <taxon>Archaea</taxon>
        <taxon>Promethearchaeati</taxon>
        <taxon>Promethearchaeota</taxon>
        <taxon>Promethearchaeia</taxon>
        <taxon>Promethearchaeales</taxon>
        <taxon>Promethearchaeaceae</taxon>
        <taxon>Candidatus Lokiarchaeum</taxon>
    </lineage>
</organism>
<protein>
    <submittedName>
        <fullName evidence="1">Uncharacterized protein</fullName>
    </submittedName>
</protein>
<keyword evidence="2" id="KW-1185">Reference proteome</keyword>
<dbReference type="Proteomes" id="UP001208689">
    <property type="component" value="Chromosome"/>
</dbReference>
<proteinExistence type="predicted"/>
<name>A0ABY6HN62_9ARCH</name>
<evidence type="ECO:0000313" key="1">
    <source>
        <dbReference type="EMBL" id="UYP44014.1"/>
    </source>
</evidence>
<dbReference type="EMBL" id="CP104013">
    <property type="protein sequence ID" value="UYP44014.1"/>
    <property type="molecule type" value="Genomic_DNA"/>
</dbReference>